<dbReference type="InterPro" id="IPR016177">
    <property type="entry name" value="DNA-bd_dom_sf"/>
</dbReference>
<dbReference type="GO" id="GO:0003700">
    <property type="term" value="F:DNA-binding transcription factor activity"/>
    <property type="evidence" value="ECO:0007669"/>
    <property type="project" value="InterPro"/>
</dbReference>
<protein>
    <submittedName>
        <fullName evidence="3">HNH homing endonuclease</fullName>
    </submittedName>
</protein>
<dbReference type="InterPro" id="IPR036955">
    <property type="entry name" value="AP2/ERF_dom_sf"/>
</dbReference>
<dbReference type="Pfam" id="PF13392">
    <property type="entry name" value="HNH_3"/>
    <property type="match status" value="1"/>
</dbReference>
<evidence type="ECO:0000313" key="3">
    <source>
        <dbReference type="EMBL" id="AKG94207.1"/>
    </source>
</evidence>
<feature type="domain" description="HNH nuclease" evidence="2">
    <location>
        <begin position="58"/>
        <end position="103"/>
    </location>
</feature>
<organism evidence="3 4">
    <name type="scientific">Polaribacter phage P12002L</name>
    <dbReference type="NCBI Taxonomy" id="1647386"/>
    <lineage>
        <taxon>Viruses</taxon>
        <taxon>Duplodnaviria</taxon>
        <taxon>Heunggongvirae</taxon>
        <taxon>Uroviricota</taxon>
        <taxon>Caudoviricetes</taxon>
        <taxon>Incheonvirus</taxon>
        <taxon>Incheonvirus P12002L</taxon>
    </lineage>
</organism>
<evidence type="ECO:0000259" key="2">
    <source>
        <dbReference type="Pfam" id="PF13392"/>
    </source>
</evidence>
<dbReference type="InterPro" id="IPR003615">
    <property type="entry name" value="HNH_nuc"/>
</dbReference>
<dbReference type="Gene3D" id="3.30.730.10">
    <property type="entry name" value="AP2/ERF domain"/>
    <property type="match status" value="1"/>
</dbReference>
<dbReference type="OrthoDB" id="21336at10239"/>
<dbReference type="SUPFAM" id="SSF54171">
    <property type="entry name" value="DNA-binding domain"/>
    <property type="match status" value="1"/>
</dbReference>
<dbReference type="GO" id="GO:0003677">
    <property type="term" value="F:DNA binding"/>
    <property type="evidence" value="ECO:0007669"/>
    <property type="project" value="InterPro"/>
</dbReference>
<dbReference type="RefSeq" id="YP_009209693.1">
    <property type="nucleotide sequence ID" value="NC_028924.1"/>
</dbReference>
<dbReference type="InterPro" id="IPR010902">
    <property type="entry name" value="NUMOD4"/>
</dbReference>
<keyword evidence="3" id="KW-0255">Endonuclease</keyword>
<keyword evidence="3" id="KW-0378">Hydrolase</keyword>
<dbReference type="KEGG" id="vg:26636112"/>
<dbReference type="Proteomes" id="UP000204415">
    <property type="component" value="Segment"/>
</dbReference>
<name>A0A0F7IJT3_9CAUD</name>
<dbReference type="EMBL" id="KR136259">
    <property type="protein sequence ID" value="AKG94207.1"/>
    <property type="molecule type" value="Genomic_DNA"/>
</dbReference>
<evidence type="ECO:0000259" key="1">
    <source>
        <dbReference type="Pfam" id="PF07463"/>
    </source>
</evidence>
<sequence length="161" mass="18757">MQEIFKTIPNYEGLYQVSDLGSVKSLIYSKERILNQNNDKDGYLLVSLYKDKKAKRFKVHQLVAMAFLNHEPCGLKLVINHINFNKADNRVGNLEIVTNRQNSNQKHLKSSSKYVGVYWNKANNKWKSSIRIGKNKKYLGYFINEYNAHLAYQKALKDIIN</sequence>
<proteinExistence type="predicted"/>
<gene>
    <name evidence="3" type="ORF">P12002L_0033</name>
</gene>
<keyword evidence="3" id="KW-0540">Nuclease</keyword>
<reference evidence="3 4" key="1">
    <citation type="journal article" date="2015" name="Stand. Genomic Sci.">
        <title>Complete genome sequences of bacteriophages P12002L and P12002S, two lytic phages that infect a marine Polaribacter strain.</title>
        <authorList>
            <person name="Kang I."/>
            <person name="Jang H."/>
            <person name="Cho J.-C."/>
        </authorList>
    </citation>
    <scope>NUCLEOTIDE SEQUENCE [LARGE SCALE GENOMIC DNA]</scope>
</reference>
<dbReference type="SUPFAM" id="SSF54060">
    <property type="entry name" value="His-Me finger endonucleases"/>
    <property type="match status" value="1"/>
</dbReference>
<dbReference type="Pfam" id="PF07463">
    <property type="entry name" value="NUMOD4"/>
    <property type="match status" value="1"/>
</dbReference>
<dbReference type="GO" id="GO:0016788">
    <property type="term" value="F:hydrolase activity, acting on ester bonds"/>
    <property type="evidence" value="ECO:0007669"/>
    <property type="project" value="InterPro"/>
</dbReference>
<dbReference type="InterPro" id="IPR044925">
    <property type="entry name" value="His-Me_finger_sf"/>
</dbReference>
<dbReference type="GO" id="GO:0004519">
    <property type="term" value="F:endonuclease activity"/>
    <property type="evidence" value="ECO:0007669"/>
    <property type="project" value="UniProtKB-KW"/>
</dbReference>
<dbReference type="GeneID" id="26636112"/>
<feature type="domain" description="NUMOD4" evidence="1">
    <location>
        <begin position="3"/>
        <end position="49"/>
    </location>
</feature>
<dbReference type="Gene3D" id="3.90.75.20">
    <property type="match status" value="1"/>
</dbReference>
<keyword evidence="4" id="KW-1185">Reference proteome</keyword>
<evidence type="ECO:0000313" key="4">
    <source>
        <dbReference type="Proteomes" id="UP000204415"/>
    </source>
</evidence>
<accession>A0A0F7IJT3</accession>